<feature type="transmembrane region" description="Helical" evidence="23">
    <location>
        <begin position="250"/>
        <end position="271"/>
    </location>
</feature>
<gene>
    <name evidence="25" type="ORF">Ocin01_05544</name>
</gene>
<feature type="transmembrane region" description="Helical" evidence="23">
    <location>
        <begin position="353"/>
        <end position="375"/>
    </location>
</feature>
<dbReference type="STRING" id="48709.A0A1D2N790"/>
<dbReference type="OMA" id="HSMFSEC"/>
<dbReference type="Pfam" id="PF01545">
    <property type="entry name" value="Cation_efflux"/>
    <property type="match status" value="1"/>
</dbReference>
<dbReference type="GO" id="GO:0005634">
    <property type="term" value="C:nucleus"/>
    <property type="evidence" value="ECO:0007669"/>
    <property type="project" value="UniProtKB-SubCell"/>
</dbReference>
<evidence type="ECO:0000256" key="16">
    <source>
        <dbReference type="ARBA" id="ARBA00023163"/>
    </source>
</evidence>
<keyword evidence="8" id="KW-0256">Endoplasmic reticulum</keyword>
<evidence type="ECO:0000313" key="25">
    <source>
        <dbReference type="EMBL" id="ODN01133.1"/>
    </source>
</evidence>
<comment type="similarity">
    <text evidence="4">Belongs to the cation diffusion facilitator (CDF) transporter (TC 2.A.4) family. SLC30A subfamily.</text>
</comment>
<dbReference type="PANTHER" id="PTHR13414:SF9">
    <property type="entry name" value="PROTON-COUPLED ZINC ANTIPORTER SLC30A9, MITOCHONDRIAL"/>
    <property type="match status" value="1"/>
</dbReference>
<evidence type="ECO:0000256" key="9">
    <source>
        <dbReference type="ARBA" id="ARBA00022833"/>
    </source>
</evidence>
<dbReference type="OrthoDB" id="435980at2759"/>
<evidence type="ECO:0000256" key="17">
    <source>
        <dbReference type="ARBA" id="ARBA00023242"/>
    </source>
</evidence>
<dbReference type="CDD" id="cd21078">
    <property type="entry name" value="NTD_ZNT9"/>
    <property type="match status" value="1"/>
</dbReference>
<name>A0A1D2N790_ORCCI</name>
<evidence type="ECO:0000256" key="10">
    <source>
        <dbReference type="ARBA" id="ARBA00022906"/>
    </source>
</evidence>
<feature type="transmembrane region" description="Helical" evidence="23">
    <location>
        <begin position="319"/>
        <end position="341"/>
    </location>
</feature>
<evidence type="ECO:0000256" key="4">
    <source>
        <dbReference type="ARBA" id="ARBA00008873"/>
    </source>
</evidence>
<evidence type="ECO:0000256" key="1">
    <source>
        <dbReference type="ARBA" id="ARBA00004123"/>
    </source>
</evidence>
<dbReference type="SUPFAM" id="SSF161111">
    <property type="entry name" value="Cation efflux protein transmembrane domain-like"/>
    <property type="match status" value="1"/>
</dbReference>
<dbReference type="GO" id="GO:0006829">
    <property type="term" value="P:zinc ion transport"/>
    <property type="evidence" value="ECO:0007669"/>
    <property type="project" value="UniProtKB-KW"/>
</dbReference>
<feature type="transmembrane region" description="Helical" evidence="23">
    <location>
        <begin position="277"/>
        <end position="298"/>
    </location>
</feature>
<dbReference type="NCBIfam" id="TIGR01297">
    <property type="entry name" value="CDF"/>
    <property type="match status" value="1"/>
</dbReference>
<accession>A0A1D2N790</accession>
<dbReference type="InterPro" id="IPR058533">
    <property type="entry name" value="Cation_efflux_TM"/>
</dbReference>
<evidence type="ECO:0000256" key="23">
    <source>
        <dbReference type="SAM" id="Phobius"/>
    </source>
</evidence>
<keyword evidence="7 23" id="KW-0812">Transmembrane</keyword>
<keyword evidence="17" id="KW-0539">Nucleus</keyword>
<feature type="compositionally biased region" description="Basic and acidic residues" evidence="22">
    <location>
        <begin position="39"/>
        <end position="54"/>
    </location>
</feature>
<dbReference type="Gene3D" id="1.20.1510.10">
    <property type="entry name" value="Cation efflux protein transmembrane domain"/>
    <property type="match status" value="1"/>
</dbReference>
<dbReference type="GO" id="GO:0015297">
    <property type="term" value="F:antiporter activity"/>
    <property type="evidence" value="ECO:0007669"/>
    <property type="project" value="UniProtKB-KW"/>
</dbReference>
<dbReference type="PANTHER" id="PTHR13414">
    <property type="entry name" value="HUEL-CATION TRANSPORTER"/>
    <property type="match status" value="1"/>
</dbReference>
<evidence type="ECO:0000259" key="24">
    <source>
        <dbReference type="Pfam" id="PF01545"/>
    </source>
</evidence>
<keyword evidence="5" id="KW-0813">Transport</keyword>
<evidence type="ECO:0000256" key="14">
    <source>
        <dbReference type="ARBA" id="ARBA00023128"/>
    </source>
</evidence>
<comment type="catalytic activity">
    <reaction evidence="21">
        <text>Zn(2+)(in) + 2 H(+)(out) = Zn(2+)(out) + 2 H(+)(in)</text>
        <dbReference type="Rhea" id="RHEA:72627"/>
        <dbReference type="ChEBI" id="CHEBI:15378"/>
        <dbReference type="ChEBI" id="CHEBI:29105"/>
    </reaction>
</comment>
<evidence type="ECO:0000256" key="7">
    <source>
        <dbReference type="ARBA" id="ARBA00022692"/>
    </source>
</evidence>
<feature type="transmembrane region" description="Helical" evidence="23">
    <location>
        <begin position="403"/>
        <end position="427"/>
    </location>
</feature>
<evidence type="ECO:0000256" key="11">
    <source>
        <dbReference type="ARBA" id="ARBA00022989"/>
    </source>
</evidence>
<feature type="domain" description="Cation efflux protein transmembrane" evidence="24">
    <location>
        <begin position="251"/>
        <end position="445"/>
    </location>
</feature>
<organism evidence="25 26">
    <name type="scientific">Orchesella cincta</name>
    <name type="common">Springtail</name>
    <name type="synonym">Podura cincta</name>
    <dbReference type="NCBI Taxonomy" id="48709"/>
    <lineage>
        <taxon>Eukaryota</taxon>
        <taxon>Metazoa</taxon>
        <taxon>Ecdysozoa</taxon>
        <taxon>Arthropoda</taxon>
        <taxon>Hexapoda</taxon>
        <taxon>Collembola</taxon>
        <taxon>Entomobryomorpha</taxon>
        <taxon>Entomobryoidea</taxon>
        <taxon>Orchesellidae</taxon>
        <taxon>Orchesellinae</taxon>
        <taxon>Orchesella</taxon>
    </lineage>
</organism>
<feature type="transmembrane region" description="Helical" evidence="23">
    <location>
        <begin position="439"/>
        <end position="462"/>
    </location>
</feature>
<dbReference type="InterPro" id="IPR040177">
    <property type="entry name" value="SLC30A9"/>
</dbReference>
<dbReference type="AlphaFoldDB" id="A0A1D2N790"/>
<evidence type="ECO:0000256" key="20">
    <source>
        <dbReference type="ARBA" id="ARBA00034922"/>
    </source>
</evidence>
<evidence type="ECO:0000256" key="12">
    <source>
        <dbReference type="ARBA" id="ARBA00023015"/>
    </source>
</evidence>
<protein>
    <recommendedName>
        <fullName evidence="19">Proton-coupled zinc antiporter SLC30A9, mitochondrial</fullName>
    </recommendedName>
    <alternativeName>
        <fullName evidence="18">Solute carrier family 30 member 9</fullName>
    </alternativeName>
    <alternativeName>
        <fullName evidence="20">Zinc transporter 9</fullName>
    </alternativeName>
</protein>
<keyword evidence="15 23" id="KW-0472">Membrane</keyword>
<keyword evidence="10" id="KW-0864">Zinc transport</keyword>
<dbReference type="InterPro" id="IPR009061">
    <property type="entry name" value="DNA-bd_dom_put_sf"/>
</dbReference>
<keyword evidence="16" id="KW-0804">Transcription</keyword>
<evidence type="ECO:0000256" key="18">
    <source>
        <dbReference type="ARBA" id="ARBA00033405"/>
    </source>
</evidence>
<keyword evidence="12" id="KW-0805">Transcription regulation</keyword>
<dbReference type="GO" id="GO:0006882">
    <property type="term" value="P:intracellular zinc ion homeostasis"/>
    <property type="evidence" value="ECO:0007669"/>
    <property type="project" value="TreeGrafter"/>
</dbReference>
<proteinExistence type="inferred from homology"/>
<comment type="caution">
    <text evidence="25">The sequence shown here is derived from an EMBL/GenBank/DDBJ whole genome shotgun (WGS) entry which is preliminary data.</text>
</comment>
<evidence type="ECO:0000256" key="19">
    <source>
        <dbReference type="ARBA" id="ARBA00034845"/>
    </source>
</evidence>
<feature type="compositionally biased region" description="Polar residues" evidence="22">
    <location>
        <begin position="117"/>
        <end position="134"/>
    </location>
</feature>
<dbReference type="SUPFAM" id="SSF46955">
    <property type="entry name" value="Putative DNA-binding domain"/>
    <property type="match status" value="1"/>
</dbReference>
<evidence type="ECO:0000256" key="21">
    <source>
        <dbReference type="ARBA" id="ARBA00048349"/>
    </source>
</evidence>
<keyword evidence="26" id="KW-1185">Reference proteome</keyword>
<feature type="region of interest" description="Disordered" evidence="22">
    <location>
        <begin position="39"/>
        <end position="134"/>
    </location>
</feature>
<evidence type="ECO:0000256" key="13">
    <source>
        <dbReference type="ARBA" id="ARBA00023065"/>
    </source>
</evidence>
<keyword evidence="9" id="KW-0862">Zinc</keyword>
<sequence length="587" mass="64928">MHRSRWLASQMLSSTSWSVLKNSVYPTRINVRVLQVRFKTGDSNDPPKDDDPKKIITTKKSQTGTIKSAVPTTKDGATGESTPGGKKDSILESVKALGPKPPSNDEEDNKDTDKSGESSNESRAPRSFTSTARNFVTQGRAMREYLLKLDELQGLRKTMRRSPHSDEPPILVYWRRDVEARAAEKWGTPENLRKERRLRLADNPEGGETFAPWNVKGILKTYRKDEKEQAKKADKEKKRLQSLKEGSGRIVITAVLINGANFVIKILAWSMTGSHSLFAEAIHSLADTINQIILAYGIHKSTQSANVDHPYGYANMRHVASLISGVGIFCVGAGLSFYHGITGLMGMEPVESLHWAMFVLTGSLVSEGATLYLACNAVRTRAKEINLTFKEFILRGRDPSLNVVILEDTAAVAGVIVATACMGLTTLLQSPIPDACGSLVIGGLLGIFQIVLLGGVASFIIYSNSAALVGRSIPKDNLDSINNELENDLMIRAIHDVKGLDMGNNMVRYKAEVDFDGRELTRTYLEKQDVAGMLEEIQAIKNNQDMEIFMLRHGENIVDSLGAEIDRIEKRLRKTHPEIRHCDLEIL</sequence>
<evidence type="ECO:0000256" key="8">
    <source>
        <dbReference type="ARBA" id="ARBA00022824"/>
    </source>
</evidence>
<dbReference type="Gene3D" id="3.90.530.10">
    <property type="entry name" value="XPA C-terminal domain"/>
    <property type="match status" value="1"/>
</dbReference>
<dbReference type="GO" id="GO:0005783">
    <property type="term" value="C:endoplasmic reticulum"/>
    <property type="evidence" value="ECO:0007669"/>
    <property type="project" value="UniProtKB-SubCell"/>
</dbReference>
<evidence type="ECO:0000256" key="5">
    <source>
        <dbReference type="ARBA" id="ARBA00022448"/>
    </source>
</evidence>
<dbReference type="GO" id="GO:0008324">
    <property type="term" value="F:monoatomic cation transmembrane transporter activity"/>
    <property type="evidence" value="ECO:0007669"/>
    <property type="project" value="InterPro"/>
</dbReference>
<evidence type="ECO:0000256" key="2">
    <source>
        <dbReference type="ARBA" id="ARBA00004225"/>
    </source>
</evidence>
<keyword evidence="11 23" id="KW-1133">Transmembrane helix</keyword>
<evidence type="ECO:0000256" key="22">
    <source>
        <dbReference type="SAM" id="MobiDB-lite"/>
    </source>
</evidence>
<evidence type="ECO:0000313" key="26">
    <source>
        <dbReference type="Proteomes" id="UP000094527"/>
    </source>
</evidence>
<keyword evidence="14" id="KW-0496">Mitochondrion</keyword>
<dbReference type="EMBL" id="LJIJ01000169">
    <property type="protein sequence ID" value="ODN01133.1"/>
    <property type="molecule type" value="Genomic_DNA"/>
</dbReference>
<evidence type="ECO:0000256" key="15">
    <source>
        <dbReference type="ARBA" id="ARBA00023136"/>
    </source>
</evidence>
<dbReference type="Proteomes" id="UP000094527">
    <property type="component" value="Unassembled WGS sequence"/>
</dbReference>
<evidence type="ECO:0000256" key="3">
    <source>
        <dbReference type="ARBA" id="ARBA00004240"/>
    </source>
</evidence>
<dbReference type="InterPro" id="IPR037129">
    <property type="entry name" value="XPA_sf"/>
</dbReference>
<keyword evidence="6" id="KW-0050">Antiport</keyword>
<dbReference type="InterPro" id="IPR027469">
    <property type="entry name" value="Cation_efflux_TMD_sf"/>
</dbReference>
<reference evidence="25 26" key="1">
    <citation type="journal article" date="2016" name="Genome Biol. Evol.">
        <title>Gene Family Evolution Reflects Adaptation to Soil Environmental Stressors in the Genome of the Collembolan Orchesella cincta.</title>
        <authorList>
            <person name="Faddeeva-Vakhrusheva A."/>
            <person name="Derks M.F."/>
            <person name="Anvar S.Y."/>
            <person name="Agamennone V."/>
            <person name="Suring W."/>
            <person name="Smit S."/>
            <person name="van Straalen N.M."/>
            <person name="Roelofs D."/>
        </authorList>
    </citation>
    <scope>NUCLEOTIDE SEQUENCE [LARGE SCALE GENOMIC DNA]</scope>
    <source>
        <tissue evidence="25">Mixed pool</tissue>
    </source>
</reference>
<evidence type="ECO:0000256" key="6">
    <source>
        <dbReference type="ARBA" id="ARBA00022449"/>
    </source>
</evidence>
<comment type="subcellular location">
    <subcellularLocation>
        <location evidence="3">Endoplasmic reticulum</location>
    </subcellularLocation>
    <subcellularLocation>
        <location evidence="2">Mitochondrion membrane</location>
        <topology evidence="2">Multi-pass membrane protein</topology>
    </subcellularLocation>
    <subcellularLocation>
        <location evidence="1">Nucleus</location>
    </subcellularLocation>
</comment>
<dbReference type="InterPro" id="IPR002524">
    <property type="entry name" value="Cation_efflux"/>
</dbReference>
<dbReference type="GO" id="GO:0031966">
    <property type="term" value="C:mitochondrial membrane"/>
    <property type="evidence" value="ECO:0007669"/>
    <property type="project" value="UniProtKB-SubCell"/>
</dbReference>
<keyword evidence="13" id="KW-0406">Ion transport</keyword>